<keyword evidence="3 11" id="KW-0813">Transport</keyword>
<dbReference type="PANTHER" id="PTHR21230">
    <property type="entry name" value="VESICLE TRANSPORT V-SNARE PROTEIN VTI1-RELATED"/>
    <property type="match status" value="1"/>
</dbReference>
<dbReference type="GO" id="GO:0012507">
    <property type="term" value="C:ER to Golgi transport vesicle membrane"/>
    <property type="evidence" value="ECO:0007669"/>
    <property type="project" value="TreeGrafter"/>
</dbReference>
<evidence type="ECO:0000256" key="9">
    <source>
        <dbReference type="ARBA" id="ARBA00037983"/>
    </source>
</evidence>
<dbReference type="RefSeq" id="XP_051440746.1">
    <property type="nucleotide sequence ID" value="XM_051592135.1"/>
</dbReference>
<protein>
    <recommendedName>
        <fullName evidence="10 11">Protein transport protein BOS1</fullName>
    </recommendedName>
</protein>
<dbReference type="GeneID" id="75917478"/>
<dbReference type="EMBL" id="MU620971">
    <property type="protein sequence ID" value="KAI8575742.1"/>
    <property type="molecule type" value="Genomic_DNA"/>
</dbReference>
<keyword evidence="4 13" id="KW-0812">Transmembrane</keyword>
<evidence type="ECO:0000256" key="4">
    <source>
        <dbReference type="ARBA" id="ARBA00022692"/>
    </source>
</evidence>
<keyword evidence="15" id="KW-1185">Reference proteome</keyword>
<dbReference type="GO" id="GO:0006888">
    <property type="term" value="P:endoplasmic reticulum to Golgi vesicle-mediated transport"/>
    <property type="evidence" value="ECO:0007669"/>
    <property type="project" value="TreeGrafter"/>
</dbReference>
<sequence>MNSLYNHSLKQTQALQRDLNKFLSGEDTSTGLQGQITAAFGSLDRSIADFEKQARREILTAKRELAMSRVQKFRDELQVMRLQFDNSKKDQEQKLSQANRRDLLGVRPPRSGGESPMEHPYQTPSPLEHAMRERGFAQSTESHLDDFISQAQHVLENLTDQHGILKQTQRRILDTANTLGLSQNVIRYIERRSAQDKWIFIIGIIITVGLLWAIVHYLG</sequence>
<feature type="region of interest" description="Disordered" evidence="12">
    <location>
        <begin position="84"/>
        <end position="123"/>
    </location>
</feature>
<evidence type="ECO:0000256" key="2">
    <source>
        <dbReference type="ARBA" id="ARBA00004409"/>
    </source>
</evidence>
<dbReference type="Proteomes" id="UP001206595">
    <property type="component" value="Unassembled WGS sequence"/>
</dbReference>
<keyword evidence="6 13" id="KW-1133">Transmembrane helix</keyword>
<evidence type="ECO:0000256" key="10">
    <source>
        <dbReference type="ARBA" id="ARBA00040957"/>
    </source>
</evidence>
<keyword evidence="7" id="KW-0333">Golgi apparatus</keyword>
<dbReference type="InterPro" id="IPR027027">
    <property type="entry name" value="GOSR2/Membrin/Bos1"/>
</dbReference>
<dbReference type="CDD" id="cd15863">
    <property type="entry name" value="SNARE_GS27"/>
    <property type="match status" value="1"/>
</dbReference>
<dbReference type="GO" id="GO:0005789">
    <property type="term" value="C:endoplasmic reticulum membrane"/>
    <property type="evidence" value="ECO:0007669"/>
    <property type="project" value="UniProtKB-SubCell"/>
</dbReference>
<evidence type="ECO:0000256" key="12">
    <source>
        <dbReference type="SAM" id="MobiDB-lite"/>
    </source>
</evidence>
<dbReference type="PIRSF" id="PIRSF028865">
    <property type="entry name" value="Membrin-2"/>
    <property type="match status" value="1"/>
</dbReference>
<keyword evidence="5 11" id="KW-0653">Protein transport</keyword>
<evidence type="ECO:0000256" key="5">
    <source>
        <dbReference type="ARBA" id="ARBA00022927"/>
    </source>
</evidence>
<evidence type="ECO:0000256" key="1">
    <source>
        <dbReference type="ARBA" id="ARBA00004163"/>
    </source>
</evidence>
<evidence type="ECO:0000256" key="11">
    <source>
        <dbReference type="PIRNR" id="PIRNR028865"/>
    </source>
</evidence>
<reference evidence="14" key="1">
    <citation type="submission" date="2021-06" db="EMBL/GenBank/DDBJ databases">
        <authorList>
            <consortium name="DOE Joint Genome Institute"/>
            <person name="Mondo S.J."/>
            <person name="Amses K.R."/>
            <person name="Simmons D.R."/>
            <person name="Longcore J.E."/>
            <person name="Seto K."/>
            <person name="Alves G.H."/>
            <person name="Bonds A.E."/>
            <person name="Quandt C.A."/>
            <person name="Davis W.J."/>
            <person name="Chang Y."/>
            <person name="Letcher P.M."/>
            <person name="Powell M.J."/>
            <person name="Kuo A."/>
            <person name="Labutti K."/>
            <person name="Pangilinan J."/>
            <person name="Andreopoulos W."/>
            <person name="Tritt A."/>
            <person name="Riley R."/>
            <person name="Hundley H."/>
            <person name="Johnson J."/>
            <person name="Lipzen A."/>
            <person name="Barry K."/>
            <person name="Berbee M.L."/>
            <person name="Buchler N.E."/>
            <person name="Grigoriev I.V."/>
            <person name="Spatafora J.W."/>
            <person name="Stajich J.E."/>
            <person name="James T.Y."/>
        </authorList>
    </citation>
    <scope>NUCLEOTIDE SEQUENCE</scope>
    <source>
        <strain evidence="14">AG</strain>
    </source>
</reference>
<evidence type="ECO:0000256" key="8">
    <source>
        <dbReference type="ARBA" id="ARBA00023136"/>
    </source>
</evidence>
<keyword evidence="8 11" id="KW-0472">Membrane</keyword>
<dbReference type="GO" id="GO:0015031">
    <property type="term" value="P:protein transport"/>
    <property type="evidence" value="ECO:0007669"/>
    <property type="project" value="UniProtKB-KW"/>
</dbReference>
<evidence type="ECO:0000256" key="3">
    <source>
        <dbReference type="ARBA" id="ARBA00022448"/>
    </source>
</evidence>
<dbReference type="AlphaFoldDB" id="A0AAD5E309"/>
<comment type="function">
    <text evidence="11">SNARE required for protein transport between the ER and the Golgi complex.</text>
</comment>
<dbReference type="GO" id="GO:0000149">
    <property type="term" value="F:SNARE binding"/>
    <property type="evidence" value="ECO:0007669"/>
    <property type="project" value="TreeGrafter"/>
</dbReference>
<accession>A0AAD5E309</accession>
<dbReference type="PANTHER" id="PTHR21230:SF1">
    <property type="entry name" value="GOLGI SNAP RECEPTOR COMPLEX MEMBER 2"/>
    <property type="match status" value="1"/>
</dbReference>
<dbReference type="GO" id="GO:0031902">
    <property type="term" value="C:late endosome membrane"/>
    <property type="evidence" value="ECO:0007669"/>
    <property type="project" value="TreeGrafter"/>
</dbReference>
<dbReference type="GO" id="GO:0000139">
    <property type="term" value="C:Golgi membrane"/>
    <property type="evidence" value="ECO:0007669"/>
    <property type="project" value="UniProtKB-SubCell"/>
</dbReference>
<comment type="caution">
    <text evidence="14">The sequence shown here is derived from an EMBL/GenBank/DDBJ whole genome shotgun (WGS) entry which is preliminary data.</text>
</comment>
<name>A0AAD5E309_UMBRA</name>
<gene>
    <name evidence="14" type="ORF">K450DRAFT_260253</name>
</gene>
<evidence type="ECO:0000256" key="7">
    <source>
        <dbReference type="ARBA" id="ARBA00023034"/>
    </source>
</evidence>
<feature type="transmembrane region" description="Helical" evidence="13">
    <location>
        <begin position="198"/>
        <end position="218"/>
    </location>
</feature>
<evidence type="ECO:0000256" key="13">
    <source>
        <dbReference type="SAM" id="Phobius"/>
    </source>
</evidence>
<reference evidence="14" key="2">
    <citation type="journal article" date="2022" name="Proc. Natl. Acad. Sci. U.S.A.">
        <title>Diploid-dominant life cycles characterize the early evolution of Fungi.</title>
        <authorList>
            <person name="Amses K.R."/>
            <person name="Simmons D.R."/>
            <person name="Longcore J.E."/>
            <person name="Mondo S.J."/>
            <person name="Seto K."/>
            <person name="Jeronimo G.H."/>
            <person name="Bonds A.E."/>
            <person name="Quandt C.A."/>
            <person name="Davis W.J."/>
            <person name="Chang Y."/>
            <person name="Federici B.A."/>
            <person name="Kuo A."/>
            <person name="LaButti K."/>
            <person name="Pangilinan J."/>
            <person name="Andreopoulos W."/>
            <person name="Tritt A."/>
            <person name="Riley R."/>
            <person name="Hundley H."/>
            <person name="Johnson J."/>
            <person name="Lipzen A."/>
            <person name="Barry K."/>
            <person name="Lang B.F."/>
            <person name="Cuomo C.A."/>
            <person name="Buchler N.E."/>
            <person name="Grigoriev I.V."/>
            <person name="Spatafora J.W."/>
            <person name="Stajich J.E."/>
            <person name="James T.Y."/>
        </authorList>
    </citation>
    <scope>NUCLEOTIDE SEQUENCE</scope>
    <source>
        <strain evidence="14">AG</strain>
    </source>
</reference>
<dbReference type="GO" id="GO:0031201">
    <property type="term" value="C:SNARE complex"/>
    <property type="evidence" value="ECO:0007669"/>
    <property type="project" value="TreeGrafter"/>
</dbReference>
<evidence type="ECO:0000256" key="6">
    <source>
        <dbReference type="ARBA" id="ARBA00022989"/>
    </source>
</evidence>
<organism evidence="14 15">
    <name type="scientific">Umbelopsis ramanniana AG</name>
    <dbReference type="NCBI Taxonomy" id="1314678"/>
    <lineage>
        <taxon>Eukaryota</taxon>
        <taxon>Fungi</taxon>
        <taxon>Fungi incertae sedis</taxon>
        <taxon>Mucoromycota</taxon>
        <taxon>Mucoromycotina</taxon>
        <taxon>Umbelopsidomycetes</taxon>
        <taxon>Umbelopsidales</taxon>
        <taxon>Umbelopsidaceae</taxon>
        <taxon>Umbelopsis</taxon>
    </lineage>
</organism>
<dbReference type="Pfam" id="PF12352">
    <property type="entry name" value="V-SNARE_C"/>
    <property type="match status" value="1"/>
</dbReference>
<evidence type="ECO:0000313" key="14">
    <source>
        <dbReference type="EMBL" id="KAI8575742.1"/>
    </source>
</evidence>
<dbReference type="GO" id="GO:0005484">
    <property type="term" value="F:SNAP receptor activity"/>
    <property type="evidence" value="ECO:0007669"/>
    <property type="project" value="InterPro"/>
</dbReference>
<dbReference type="GO" id="GO:0006906">
    <property type="term" value="P:vesicle fusion"/>
    <property type="evidence" value="ECO:0007669"/>
    <property type="project" value="TreeGrafter"/>
</dbReference>
<proteinExistence type="inferred from homology"/>
<comment type="subcellular location">
    <subcellularLocation>
        <location evidence="1">Endoplasmic reticulum membrane</location>
        <topology evidence="1">Single-pass type IV membrane protein</topology>
    </subcellularLocation>
    <subcellularLocation>
        <location evidence="2">Golgi apparatus membrane</location>
        <topology evidence="2">Single-pass type IV membrane protein</topology>
    </subcellularLocation>
</comment>
<comment type="similarity">
    <text evidence="9 11">Belongs to the BOS1 family.</text>
</comment>
<feature type="compositionally biased region" description="Basic and acidic residues" evidence="12">
    <location>
        <begin position="86"/>
        <end position="104"/>
    </location>
</feature>
<evidence type="ECO:0000313" key="15">
    <source>
        <dbReference type="Proteomes" id="UP001206595"/>
    </source>
</evidence>